<sequence length="169" mass="18516">MSRVVVSTPNAPAAIGPYSQAIKANGQVWVSGCLGLDKDDDVELQTHKALENMKAILEAAGSSMNKVVKTTILLKDINDFVKVNKVYASFFPAEPPARSTFAVRDLPKAVMIRYISRGHHVLGWLRTSTLFANSTIELFIVPNVLLILFSACAICGFTSQQDAHWLLQL</sequence>
<dbReference type="AlphaFoldDB" id="F4QCK8"/>
<dbReference type="InterPro" id="IPR035959">
    <property type="entry name" value="RutC-like_sf"/>
</dbReference>
<dbReference type="GO" id="GO:0019239">
    <property type="term" value="F:deaminase activity"/>
    <property type="evidence" value="ECO:0007669"/>
    <property type="project" value="TreeGrafter"/>
</dbReference>
<dbReference type="NCBIfam" id="TIGR00004">
    <property type="entry name" value="Rid family detoxifying hydrolase"/>
    <property type="match status" value="1"/>
</dbReference>
<evidence type="ECO:0000313" key="4">
    <source>
        <dbReference type="Proteomes" id="UP000007797"/>
    </source>
</evidence>
<dbReference type="Pfam" id="PF01042">
    <property type="entry name" value="Ribonuc_L-PSP"/>
    <property type="match status" value="1"/>
</dbReference>
<gene>
    <name evidence="3" type="ORF">DFA_12208</name>
</gene>
<dbReference type="GO" id="GO:0005829">
    <property type="term" value="C:cytosol"/>
    <property type="evidence" value="ECO:0007669"/>
    <property type="project" value="TreeGrafter"/>
</dbReference>
<reference evidence="4" key="1">
    <citation type="journal article" date="2011" name="Genome Res.">
        <title>Phylogeny-wide analysis of social amoeba genomes highlights ancient origins for complex intercellular communication.</title>
        <authorList>
            <person name="Heidel A.J."/>
            <person name="Lawal H.M."/>
            <person name="Felder M."/>
            <person name="Schilde C."/>
            <person name="Helps N.R."/>
            <person name="Tunggal B."/>
            <person name="Rivero F."/>
            <person name="John U."/>
            <person name="Schleicher M."/>
            <person name="Eichinger L."/>
            <person name="Platzer M."/>
            <person name="Noegel A.A."/>
            <person name="Schaap P."/>
            <person name="Gloeckner G."/>
        </authorList>
    </citation>
    <scope>NUCLEOTIDE SEQUENCE [LARGE SCALE GENOMIC DNA]</scope>
    <source>
        <strain evidence="4">SH3</strain>
    </source>
</reference>
<comment type="similarity">
    <text evidence="1">Belongs to the RutC family.</text>
</comment>
<dbReference type="PANTHER" id="PTHR11803:SF39">
    <property type="entry name" value="2-IMINOBUTANOATE_2-IMINOPROPANOATE DEAMINASE"/>
    <property type="match status" value="1"/>
</dbReference>
<evidence type="ECO:0000256" key="1">
    <source>
        <dbReference type="ARBA" id="ARBA00010552"/>
    </source>
</evidence>
<dbReference type="InterPro" id="IPR006056">
    <property type="entry name" value="RidA"/>
</dbReference>
<keyword evidence="2" id="KW-0812">Transmembrane</keyword>
<dbReference type="Gene3D" id="3.30.1330.40">
    <property type="entry name" value="RutC-like"/>
    <property type="match status" value="1"/>
</dbReference>
<name>F4QCK8_CACFS</name>
<organism evidence="3 4">
    <name type="scientific">Cavenderia fasciculata</name>
    <name type="common">Slime mold</name>
    <name type="synonym">Dictyostelium fasciculatum</name>
    <dbReference type="NCBI Taxonomy" id="261658"/>
    <lineage>
        <taxon>Eukaryota</taxon>
        <taxon>Amoebozoa</taxon>
        <taxon>Evosea</taxon>
        <taxon>Eumycetozoa</taxon>
        <taxon>Dictyostelia</taxon>
        <taxon>Acytosteliales</taxon>
        <taxon>Cavenderiaceae</taxon>
        <taxon>Cavenderia</taxon>
    </lineage>
</organism>
<dbReference type="EMBL" id="GL883029">
    <property type="protein sequence ID" value="EGG14436.1"/>
    <property type="molecule type" value="Genomic_DNA"/>
</dbReference>
<dbReference type="FunFam" id="3.30.1330.40:FF:000001">
    <property type="entry name" value="L-PSP family endoribonuclease"/>
    <property type="match status" value="1"/>
</dbReference>
<dbReference type="OMA" id="ECTAYLN"/>
<proteinExistence type="inferred from homology"/>
<dbReference type="GeneID" id="14865738"/>
<dbReference type="KEGG" id="dfa:DFA_12208"/>
<protein>
    <recommendedName>
        <fullName evidence="5">YjgF-like protein</fullName>
    </recommendedName>
</protein>
<feature type="transmembrane region" description="Helical" evidence="2">
    <location>
        <begin position="136"/>
        <end position="159"/>
    </location>
</feature>
<keyword evidence="4" id="KW-1185">Reference proteome</keyword>
<dbReference type="CDD" id="cd00448">
    <property type="entry name" value="YjgF_YER057c_UK114_family"/>
    <property type="match status" value="1"/>
</dbReference>
<dbReference type="RefSeq" id="XP_004353845.1">
    <property type="nucleotide sequence ID" value="XM_004353793.1"/>
</dbReference>
<keyword evidence="2" id="KW-1133">Transmembrane helix</keyword>
<dbReference type="GO" id="GO:0005739">
    <property type="term" value="C:mitochondrion"/>
    <property type="evidence" value="ECO:0007669"/>
    <property type="project" value="TreeGrafter"/>
</dbReference>
<dbReference type="SUPFAM" id="SSF55298">
    <property type="entry name" value="YjgF-like"/>
    <property type="match status" value="1"/>
</dbReference>
<evidence type="ECO:0000313" key="3">
    <source>
        <dbReference type="EMBL" id="EGG14436.1"/>
    </source>
</evidence>
<dbReference type="Proteomes" id="UP000007797">
    <property type="component" value="Unassembled WGS sequence"/>
</dbReference>
<dbReference type="InterPro" id="IPR006175">
    <property type="entry name" value="YjgF/YER057c/UK114"/>
</dbReference>
<keyword evidence="2" id="KW-0472">Membrane</keyword>
<evidence type="ECO:0008006" key="5">
    <source>
        <dbReference type="Google" id="ProtNLM"/>
    </source>
</evidence>
<evidence type="ECO:0000256" key="2">
    <source>
        <dbReference type="SAM" id="Phobius"/>
    </source>
</evidence>
<dbReference type="OrthoDB" id="309640at2759"/>
<dbReference type="PANTHER" id="PTHR11803">
    <property type="entry name" value="2-IMINOBUTANOATE/2-IMINOPROPANOATE DEAMINASE RIDA"/>
    <property type="match status" value="1"/>
</dbReference>
<accession>F4QCK8</accession>
<dbReference type="STRING" id="1054147.F4QCK8"/>